<accession>A0ABW1IMV4</accession>
<dbReference type="RefSeq" id="WP_379893736.1">
    <property type="nucleotide sequence ID" value="NZ_JBHSQV010000079.1"/>
</dbReference>
<keyword evidence="3" id="KW-1185">Reference proteome</keyword>
<organism evidence="2 3">
    <name type="scientific">Marinicrinis lubricantis</name>
    <dbReference type="NCBI Taxonomy" id="2086470"/>
    <lineage>
        <taxon>Bacteria</taxon>
        <taxon>Bacillati</taxon>
        <taxon>Bacillota</taxon>
        <taxon>Bacilli</taxon>
        <taxon>Bacillales</taxon>
        <taxon>Paenibacillaceae</taxon>
    </lineage>
</organism>
<feature type="chain" id="PRO_5046164346" evidence="1">
    <location>
        <begin position="30"/>
        <end position="278"/>
    </location>
</feature>
<keyword evidence="1" id="KW-0732">Signal</keyword>
<evidence type="ECO:0000256" key="1">
    <source>
        <dbReference type="SAM" id="SignalP"/>
    </source>
</evidence>
<evidence type="ECO:0000313" key="2">
    <source>
        <dbReference type="EMBL" id="MFC5986400.1"/>
    </source>
</evidence>
<proteinExistence type="predicted"/>
<gene>
    <name evidence="2" type="ORF">ACFPXP_08135</name>
</gene>
<dbReference type="EMBL" id="JBHSQV010000079">
    <property type="protein sequence ID" value="MFC5986400.1"/>
    <property type="molecule type" value="Genomic_DNA"/>
</dbReference>
<comment type="caution">
    <text evidence="2">The sequence shown here is derived from an EMBL/GenBank/DDBJ whole genome shotgun (WGS) entry which is preliminary data.</text>
</comment>
<feature type="signal peptide" evidence="1">
    <location>
        <begin position="1"/>
        <end position="29"/>
    </location>
</feature>
<evidence type="ECO:0000313" key="3">
    <source>
        <dbReference type="Proteomes" id="UP001596250"/>
    </source>
</evidence>
<sequence length="278" mass="31368">MGTLKIRKTFMIVLCLALLLTSFSTTASASTSNEYTEKELDIILSKAGYPNLDRLDYMTKLYIVEYSGEDLIYAGSSEVQKYRYDEENNLKKIVSGEFQLNTIPDEDLDLWFDAFIVYVNGVKHVDVYPNFEWKDYALIDNDQMAVAIPQGWQIISNKDSCRTYWEFRDSGWVDESDCGGRPAKESTYGYSWGSLSDDTIVPLRYKGIAAFRAKKISNNANVRFVGEYAHDTTENRTTTYSVGLSYGIVNFSISGGGGTSGGIDTAGFSYDLDFWDDY</sequence>
<protein>
    <submittedName>
        <fullName evidence="2">Uncharacterized protein</fullName>
    </submittedName>
</protein>
<name>A0ABW1IMV4_9BACL</name>
<dbReference type="Proteomes" id="UP001596250">
    <property type="component" value="Unassembled WGS sequence"/>
</dbReference>
<reference evidence="3" key="1">
    <citation type="journal article" date="2019" name="Int. J. Syst. Evol. Microbiol.">
        <title>The Global Catalogue of Microorganisms (GCM) 10K type strain sequencing project: providing services to taxonomists for standard genome sequencing and annotation.</title>
        <authorList>
            <consortium name="The Broad Institute Genomics Platform"/>
            <consortium name="The Broad Institute Genome Sequencing Center for Infectious Disease"/>
            <person name="Wu L."/>
            <person name="Ma J."/>
        </authorList>
    </citation>
    <scope>NUCLEOTIDE SEQUENCE [LARGE SCALE GENOMIC DNA]</scope>
    <source>
        <strain evidence="3">CCM 8749</strain>
    </source>
</reference>